<dbReference type="Proteomes" id="UP001621713">
    <property type="component" value="Unassembled WGS sequence"/>
</dbReference>
<proteinExistence type="predicted"/>
<evidence type="ECO:0000313" key="2">
    <source>
        <dbReference type="Proteomes" id="UP001621713"/>
    </source>
</evidence>
<feature type="non-terminal residue" evidence="1">
    <location>
        <position position="215"/>
    </location>
</feature>
<sequence length="215" mass="25841">MSINIEKLVNAIYSYYNEHAYKRINVEYLFTESGSYKFFVKYIMSSGDVVSTTKSPRPIDDEIEVISEYFDKTINTVERFNKFLIEIDNNKNFSEKHFWDEGKEKQDLLDYAEIFFQWANDRMMSMIFEYEKDNNLLLTQYDNDGDLEYLSSWDRGVFTFYINENNELEYKIVLIKDGVERVSEMPLKDYFIEGVLEHHKITNTELLDVWKPWNT</sequence>
<reference evidence="1 2" key="1">
    <citation type="submission" date="2024-02" db="EMBL/GenBank/DDBJ databases">
        <title>Comparative Genomic Analysis of Flavobacterium Species Causing Columnaris Disease of Freshwater Fish in Thailand: Insights into Virulence and Resistance Mechanisms.</title>
        <authorList>
            <person name="Nguyen D."/>
            <person name="Chokmangmeepisarn P."/>
            <person name="Khianchaikhan K."/>
            <person name="Morishita M."/>
            <person name="Bunnoy A."/>
            <person name="Rodkhum C."/>
        </authorList>
    </citation>
    <scope>NUCLEOTIDE SEQUENCE [LARGE SCALE GENOMIC DNA]</scope>
    <source>
        <strain evidence="1 2">PCBSB2203</strain>
    </source>
</reference>
<evidence type="ECO:0000313" key="1">
    <source>
        <dbReference type="EMBL" id="MFK7004875.1"/>
    </source>
</evidence>
<dbReference type="RefSeq" id="WP_405345772.1">
    <property type="nucleotide sequence ID" value="NZ_JAZHOJ010000061.1"/>
</dbReference>
<comment type="caution">
    <text evidence="1">The sequence shown here is derived from an EMBL/GenBank/DDBJ whole genome shotgun (WGS) entry which is preliminary data.</text>
</comment>
<keyword evidence="2" id="KW-1185">Reference proteome</keyword>
<gene>
    <name evidence="1" type="ORF">V3467_13630</name>
</gene>
<organism evidence="1 2">
    <name type="scientific">Flavobacterium covae</name>
    <dbReference type="NCBI Taxonomy" id="2906076"/>
    <lineage>
        <taxon>Bacteria</taxon>
        <taxon>Pseudomonadati</taxon>
        <taxon>Bacteroidota</taxon>
        <taxon>Flavobacteriia</taxon>
        <taxon>Flavobacteriales</taxon>
        <taxon>Flavobacteriaceae</taxon>
        <taxon>Flavobacterium</taxon>
    </lineage>
</organism>
<dbReference type="EMBL" id="JAZHOJ010000061">
    <property type="protein sequence ID" value="MFK7004875.1"/>
    <property type="molecule type" value="Genomic_DNA"/>
</dbReference>
<name>A0ABW8PJW1_9FLAO</name>
<accession>A0ABW8PJW1</accession>
<protein>
    <submittedName>
        <fullName evidence="1">Uncharacterized protein</fullName>
    </submittedName>
</protein>